<dbReference type="Proteomes" id="UP000244906">
    <property type="component" value="Unassembled WGS sequence"/>
</dbReference>
<dbReference type="Gene3D" id="1.10.10.650">
    <property type="entry name" value="RuvA domain 2-like"/>
    <property type="match status" value="1"/>
</dbReference>
<evidence type="ECO:0000313" key="3">
    <source>
        <dbReference type="Proteomes" id="UP000244906"/>
    </source>
</evidence>
<evidence type="ECO:0000259" key="1">
    <source>
        <dbReference type="Pfam" id="PF09371"/>
    </source>
</evidence>
<dbReference type="OrthoDB" id="9804714at2"/>
<protein>
    <recommendedName>
        <fullName evidence="1">Tex-like protein N-terminal domain-containing protein</fullName>
    </recommendedName>
</protein>
<proteinExistence type="predicted"/>
<comment type="caution">
    <text evidence="2">The sequence shown here is derived from an EMBL/GenBank/DDBJ whole genome shotgun (WGS) entry which is preliminary data.</text>
</comment>
<organism evidence="2 3">
    <name type="scientific">Pelagibaculum spongiae</name>
    <dbReference type="NCBI Taxonomy" id="2080658"/>
    <lineage>
        <taxon>Bacteria</taxon>
        <taxon>Pseudomonadati</taxon>
        <taxon>Pseudomonadota</taxon>
        <taxon>Gammaproteobacteria</taxon>
        <taxon>Oceanospirillales</taxon>
        <taxon>Pelagibaculum</taxon>
    </lineage>
</organism>
<dbReference type="RefSeq" id="WP_116687662.1">
    <property type="nucleotide sequence ID" value="NZ_CAWNYD010000005.1"/>
</dbReference>
<gene>
    <name evidence="2" type="ORF">DC094_13710</name>
</gene>
<accession>A0A2V1GZ52</accession>
<keyword evidence="3" id="KW-1185">Reference proteome</keyword>
<dbReference type="SUPFAM" id="SSF158832">
    <property type="entry name" value="Tex N-terminal region-like"/>
    <property type="match status" value="1"/>
</dbReference>
<name>A0A2V1GZ52_9GAMM</name>
<feature type="domain" description="Tex-like protein N-terminal" evidence="1">
    <location>
        <begin position="3"/>
        <end position="58"/>
    </location>
</feature>
<dbReference type="InterPro" id="IPR018974">
    <property type="entry name" value="Tex-like_N"/>
</dbReference>
<dbReference type="AlphaFoldDB" id="A0A2V1GZ52"/>
<sequence length="62" mass="7059">MNAINRQLAEELSVQEHQIISTVNLLGEGSTVLFIARYQKEITGGLDDRQLRKLEERFMPSA</sequence>
<reference evidence="2 3" key="1">
    <citation type="submission" date="2018-04" db="EMBL/GenBank/DDBJ databases">
        <title>Thalassorhabdus spongiae gen. nov., sp. nov., isolated from a marine sponge in South-West Iceland.</title>
        <authorList>
            <person name="Knobloch S."/>
            <person name="Daussin A."/>
            <person name="Johannsson R."/>
            <person name="Marteinsson V.T."/>
        </authorList>
    </citation>
    <scope>NUCLEOTIDE SEQUENCE [LARGE SCALE GENOMIC DNA]</scope>
    <source>
        <strain evidence="2 3">Hp12</strain>
    </source>
</reference>
<dbReference type="Pfam" id="PF09371">
    <property type="entry name" value="Tex_N"/>
    <property type="match status" value="1"/>
</dbReference>
<dbReference type="EMBL" id="QDDL01000005">
    <property type="protein sequence ID" value="PVZ68336.1"/>
    <property type="molecule type" value="Genomic_DNA"/>
</dbReference>
<dbReference type="InterPro" id="IPR023319">
    <property type="entry name" value="Tex-like_HTH_dom_sf"/>
</dbReference>
<evidence type="ECO:0000313" key="2">
    <source>
        <dbReference type="EMBL" id="PVZ68336.1"/>
    </source>
</evidence>